<sequence>MIDTENPTEEQQPQSNIPECTLPETVSGWTSRTTKPGNILEYWRKGSTHIACSFEQLVARQRGDGDITLVKRCYNQYRHLLNTQSISQHEPSNFDWICDRAKEQMERYPGIEPFTEPPTFPTGVGEWDAVSLPKEQPIGLAKWELGLGRAELFCEETEIISHYSHTRRPHTISYRELDTESTTIAKGVSKTMAYEIAVNTLESLPRPVSEMGETKSELQEIKGIGPAKSRDLILLGVTSREQLREHIQSENSPINHHHSKAVSKLLTETIEDDLTATDQSK</sequence>
<dbReference type="SUPFAM" id="SSF47802">
    <property type="entry name" value="DNA polymerase beta, N-terminal domain-like"/>
    <property type="match status" value="1"/>
</dbReference>
<proteinExistence type="predicted"/>
<organism evidence="2 3">
    <name type="scientific">Halohasta litorea</name>
    <dbReference type="NCBI Taxonomy" id="869891"/>
    <lineage>
        <taxon>Archaea</taxon>
        <taxon>Methanobacteriati</taxon>
        <taxon>Methanobacteriota</taxon>
        <taxon>Stenosarchaea group</taxon>
        <taxon>Halobacteria</taxon>
        <taxon>Halobacteriales</taxon>
        <taxon>Haloferacaceae</taxon>
        <taxon>Halohasta</taxon>
    </lineage>
</organism>
<reference evidence="2 3" key="1">
    <citation type="journal article" date="2019" name="Int. J. Syst. Evol. Microbiol.">
        <title>The Global Catalogue of Microorganisms (GCM) 10K type strain sequencing project: providing services to taxonomists for standard genome sequencing and annotation.</title>
        <authorList>
            <consortium name="The Broad Institute Genomics Platform"/>
            <consortium name="The Broad Institute Genome Sequencing Center for Infectious Disease"/>
            <person name="Wu L."/>
            <person name="Ma J."/>
        </authorList>
    </citation>
    <scope>NUCLEOTIDE SEQUENCE [LARGE SCALE GENOMIC DNA]</scope>
    <source>
        <strain evidence="2 3">CGMCC 1.10593</strain>
    </source>
</reference>
<evidence type="ECO:0000256" key="1">
    <source>
        <dbReference type="SAM" id="MobiDB-lite"/>
    </source>
</evidence>
<name>A0ABD6DDJ8_9EURY</name>
<dbReference type="Gene3D" id="1.10.150.110">
    <property type="entry name" value="DNA polymerase beta, N-terminal domain-like"/>
    <property type="match status" value="1"/>
</dbReference>
<gene>
    <name evidence="2" type="ORF">ACFSBW_16450</name>
</gene>
<evidence type="ECO:0008006" key="4">
    <source>
        <dbReference type="Google" id="ProtNLM"/>
    </source>
</evidence>
<dbReference type="EMBL" id="JBHUDM010000005">
    <property type="protein sequence ID" value="MFD1643467.1"/>
    <property type="molecule type" value="Genomic_DNA"/>
</dbReference>
<dbReference type="InterPro" id="IPR027421">
    <property type="entry name" value="DNA_pol_lamdba_lyase_dom_sf"/>
</dbReference>
<protein>
    <recommendedName>
        <fullName evidence="4">Helix-hairpin-helix domain-containing protein</fullName>
    </recommendedName>
</protein>
<feature type="region of interest" description="Disordered" evidence="1">
    <location>
        <begin position="1"/>
        <end position="28"/>
    </location>
</feature>
<dbReference type="Proteomes" id="UP001597052">
    <property type="component" value="Unassembled WGS sequence"/>
</dbReference>
<accession>A0ABD6DDJ8</accession>
<evidence type="ECO:0000313" key="3">
    <source>
        <dbReference type="Proteomes" id="UP001597052"/>
    </source>
</evidence>
<dbReference type="RefSeq" id="WP_256397139.1">
    <property type="nucleotide sequence ID" value="NZ_JANHDJ010000006.1"/>
</dbReference>
<dbReference type="AlphaFoldDB" id="A0ABD6DDJ8"/>
<keyword evidence="3" id="KW-1185">Reference proteome</keyword>
<evidence type="ECO:0000313" key="2">
    <source>
        <dbReference type="EMBL" id="MFD1643467.1"/>
    </source>
</evidence>
<comment type="caution">
    <text evidence="2">The sequence shown here is derived from an EMBL/GenBank/DDBJ whole genome shotgun (WGS) entry which is preliminary data.</text>
</comment>
<feature type="compositionally biased region" description="Polar residues" evidence="1">
    <location>
        <begin position="9"/>
        <end position="18"/>
    </location>
</feature>